<dbReference type="KEGG" id="ipc:IPA_04270"/>
<keyword evidence="1" id="KW-0378">Hydrolase</keyword>
<dbReference type="Gene3D" id="3.20.20.140">
    <property type="entry name" value="Metal-dependent hydrolases"/>
    <property type="match status" value="2"/>
</dbReference>
<dbReference type="AlphaFoldDB" id="A0A977KB48"/>
<sequence length="333" mass="36420">MSEEGYSVLISNATIVLEPGKYVKGYLYLNKGIIAALGEGEVPEEYSYAMYLIDGKNRIVTPGLICPLISISSYPSRFGGKEAESIEELYYAAQMAIQDLLLSGVTAIGTVEDVVDPIARAIANSGIRGVIFVDSSKEGWKKQLDILLNRWHGYENRIYAGIYDTEGNEEAVKIAKKYNLPIISPLDGFKIEEVSGMSKERGIIKISKDDIVSYGFTKGSKTTNPFNIMRTLYYMGQDPISVFKSFTVNAAGILGLKGVGKIKLGFYADIAIFDVSEPPGWTAGKGLPEEVLLATNPRVETVIVGGEVVVDSFQPLTIGSKDVRRARKLFGER</sequence>
<dbReference type="GO" id="GO:0016810">
    <property type="term" value="F:hydrolase activity, acting on carbon-nitrogen (but not peptide) bonds"/>
    <property type="evidence" value="ECO:0007669"/>
    <property type="project" value="InterPro"/>
</dbReference>
<name>A0A977KB48_9CREN</name>
<gene>
    <name evidence="3" type="ORF">IPA_04270</name>
</gene>
<dbReference type="PANTHER" id="PTHR43794:SF11">
    <property type="entry name" value="AMIDOHYDROLASE-RELATED DOMAIN-CONTAINING PROTEIN"/>
    <property type="match status" value="1"/>
</dbReference>
<proteinExistence type="predicted"/>
<keyword evidence="4" id="KW-1185">Reference proteome</keyword>
<dbReference type="InterPro" id="IPR050287">
    <property type="entry name" value="MTA/SAH_deaminase"/>
</dbReference>
<evidence type="ECO:0000256" key="1">
    <source>
        <dbReference type="ARBA" id="ARBA00022801"/>
    </source>
</evidence>
<dbReference type="InterPro" id="IPR032466">
    <property type="entry name" value="Metal_Hydrolase"/>
</dbReference>
<dbReference type="SUPFAM" id="SSF51556">
    <property type="entry name" value="Metallo-dependent hydrolases"/>
    <property type="match status" value="1"/>
</dbReference>
<dbReference type="InterPro" id="IPR006680">
    <property type="entry name" value="Amidohydro-rel"/>
</dbReference>
<dbReference type="InterPro" id="IPR011059">
    <property type="entry name" value="Metal-dep_hydrolase_composite"/>
</dbReference>
<dbReference type="Gene3D" id="2.30.40.10">
    <property type="entry name" value="Urease, subunit C, domain 1"/>
    <property type="match status" value="2"/>
</dbReference>
<evidence type="ECO:0000259" key="2">
    <source>
        <dbReference type="Pfam" id="PF01979"/>
    </source>
</evidence>
<accession>A0A977KB48</accession>
<dbReference type="PANTHER" id="PTHR43794">
    <property type="entry name" value="AMINOHYDROLASE SSNA-RELATED"/>
    <property type="match status" value="1"/>
</dbReference>
<feature type="domain" description="Amidohydrolase-related" evidence="2">
    <location>
        <begin position="224"/>
        <end position="309"/>
    </location>
</feature>
<dbReference type="Proteomes" id="UP001063698">
    <property type="component" value="Chromosome"/>
</dbReference>
<dbReference type="SUPFAM" id="SSF51338">
    <property type="entry name" value="Composite domain of metallo-dependent hydrolases"/>
    <property type="match status" value="1"/>
</dbReference>
<protein>
    <recommendedName>
        <fullName evidence="2">Amidohydrolase-related domain-containing protein</fullName>
    </recommendedName>
</protein>
<reference evidence="3" key="1">
    <citation type="submission" date="2013-11" db="EMBL/GenBank/DDBJ databases">
        <title>Comparative genomics of Ignicoccus.</title>
        <authorList>
            <person name="Podar M."/>
        </authorList>
    </citation>
    <scope>NUCLEOTIDE SEQUENCE</scope>
    <source>
        <strain evidence="3">DSM 13166</strain>
    </source>
</reference>
<evidence type="ECO:0000313" key="4">
    <source>
        <dbReference type="Proteomes" id="UP001063698"/>
    </source>
</evidence>
<evidence type="ECO:0000313" key="3">
    <source>
        <dbReference type="EMBL" id="UXD22392.1"/>
    </source>
</evidence>
<dbReference type="Pfam" id="PF01979">
    <property type="entry name" value="Amidohydro_1"/>
    <property type="match status" value="1"/>
</dbReference>
<organism evidence="3 4">
    <name type="scientific">Ignicoccus pacificus DSM 13166</name>
    <dbReference type="NCBI Taxonomy" id="940294"/>
    <lineage>
        <taxon>Archaea</taxon>
        <taxon>Thermoproteota</taxon>
        <taxon>Thermoprotei</taxon>
        <taxon>Desulfurococcales</taxon>
        <taxon>Desulfurococcaceae</taxon>
        <taxon>Ignicoccus</taxon>
    </lineage>
</organism>
<dbReference type="EMBL" id="CP006868">
    <property type="protein sequence ID" value="UXD22392.1"/>
    <property type="molecule type" value="Genomic_DNA"/>
</dbReference>